<keyword evidence="6" id="KW-0288">FMN</keyword>
<comment type="similarity">
    <text evidence="3">Belongs to the flavodoxin family.</text>
</comment>
<gene>
    <name evidence="9" type="ORF">B0X71_01435</name>
</gene>
<evidence type="ECO:0000313" key="9">
    <source>
        <dbReference type="EMBL" id="AQQ51910.1"/>
    </source>
</evidence>
<dbReference type="Pfam" id="PF00258">
    <property type="entry name" value="Flavodoxin_1"/>
    <property type="match status" value="1"/>
</dbReference>
<dbReference type="InterPro" id="IPR008254">
    <property type="entry name" value="Flavodoxin/NO_synth"/>
</dbReference>
<keyword evidence="7" id="KW-0249">Electron transport</keyword>
<dbReference type="InterPro" id="IPR050619">
    <property type="entry name" value="Flavodoxin"/>
</dbReference>
<evidence type="ECO:0000259" key="8">
    <source>
        <dbReference type="PROSITE" id="PS50902"/>
    </source>
</evidence>
<dbReference type="PANTHER" id="PTHR42809">
    <property type="entry name" value="FLAVODOXIN 2"/>
    <property type="match status" value="1"/>
</dbReference>
<evidence type="ECO:0000256" key="3">
    <source>
        <dbReference type="ARBA" id="ARBA00005267"/>
    </source>
</evidence>
<evidence type="ECO:0000256" key="6">
    <source>
        <dbReference type="ARBA" id="ARBA00022643"/>
    </source>
</evidence>
<proteinExistence type="inferred from homology"/>
<feature type="domain" description="Flavodoxin-like" evidence="8">
    <location>
        <begin position="4"/>
        <end position="145"/>
    </location>
</feature>
<dbReference type="GO" id="GO:0009055">
    <property type="term" value="F:electron transfer activity"/>
    <property type="evidence" value="ECO:0007669"/>
    <property type="project" value="InterPro"/>
</dbReference>
<dbReference type="PROSITE" id="PS00201">
    <property type="entry name" value="FLAVODOXIN"/>
    <property type="match status" value="1"/>
</dbReference>
<keyword evidence="10" id="KW-1185">Reference proteome</keyword>
<evidence type="ECO:0000256" key="2">
    <source>
        <dbReference type="ARBA" id="ARBA00003297"/>
    </source>
</evidence>
<dbReference type="GO" id="GO:0016651">
    <property type="term" value="F:oxidoreductase activity, acting on NAD(P)H"/>
    <property type="evidence" value="ECO:0007669"/>
    <property type="project" value="UniProtKB-ARBA"/>
</dbReference>
<evidence type="ECO:0000256" key="7">
    <source>
        <dbReference type="ARBA" id="ARBA00022982"/>
    </source>
</evidence>
<dbReference type="InterPro" id="IPR001226">
    <property type="entry name" value="Flavodoxin_CS"/>
</dbReference>
<protein>
    <recommendedName>
        <fullName evidence="8">Flavodoxin-like domain-containing protein</fullName>
    </recommendedName>
</protein>
<keyword evidence="5" id="KW-0285">Flavoprotein</keyword>
<evidence type="ECO:0000256" key="4">
    <source>
        <dbReference type="ARBA" id="ARBA00022448"/>
    </source>
</evidence>
<accession>A0A1Q2KUM3</accession>
<reference evidence="9 10" key="1">
    <citation type="submission" date="2017-02" db="EMBL/GenBank/DDBJ databases">
        <title>The complete genomic sequence of a novel cold adapted crude oil-degrading bacterium Planococcus qaidamina Y42.</title>
        <authorList>
            <person name="Yang R."/>
        </authorList>
    </citation>
    <scope>NUCLEOTIDE SEQUENCE [LARGE SCALE GENOMIC DNA]</scope>
    <source>
        <strain evidence="9 10">Y42</strain>
    </source>
</reference>
<dbReference type="KEGG" id="pmar:B0X71_01435"/>
<evidence type="ECO:0000256" key="5">
    <source>
        <dbReference type="ARBA" id="ARBA00022630"/>
    </source>
</evidence>
<dbReference type="EMBL" id="CP019640">
    <property type="protein sequence ID" value="AQQ51910.1"/>
    <property type="molecule type" value="Genomic_DNA"/>
</dbReference>
<dbReference type="Gene3D" id="3.40.50.360">
    <property type="match status" value="1"/>
</dbReference>
<comment type="cofactor">
    <cofactor evidence="1">
        <name>FMN</name>
        <dbReference type="ChEBI" id="CHEBI:58210"/>
    </cofactor>
</comment>
<dbReference type="InterPro" id="IPR029039">
    <property type="entry name" value="Flavoprotein-like_sf"/>
</dbReference>
<dbReference type="NCBIfam" id="NF005216">
    <property type="entry name" value="PRK06703.1"/>
    <property type="match status" value="1"/>
</dbReference>
<organism evidence="9 10">
    <name type="scientific">Planococcus lenghuensis</name>
    <dbReference type="NCBI Taxonomy" id="2213202"/>
    <lineage>
        <taxon>Bacteria</taxon>
        <taxon>Bacillati</taxon>
        <taxon>Bacillota</taxon>
        <taxon>Bacilli</taxon>
        <taxon>Bacillales</taxon>
        <taxon>Caryophanaceae</taxon>
        <taxon>Planococcus</taxon>
    </lineage>
</organism>
<dbReference type="RefSeq" id="WP_198038664.1">
    <property type="nucleotide sequence ID" value="NZ_CP019640.1"/>
</dbReference>
<dbReference type="PROSITE" id="PS50902">
    <property type="entry name" value="FLAVODOXIN_LIKE"/>
    <property type="match status" value="1"/>
</dbReference>
<evidence type="ECO:0000313" key="10">
    <source>
        <dbReference type="Proteomes" id="UP000188184"/>
    </source>
</evidence>
<dbReference type="GO" id="GO:0010181">
    <property type="term" value="F:FMN binding"/>
    <property type="evidence" value="ECO:0007669"/>
    <property type="project" value="InterPro"/>
</dbReference>
<dbReference type="SUPFAM" id="SSF52218">
    <property type="entry name" value="Flavoproteins"/>
    <property type="match status" value="1"/>
</dbReference>
<dbReference type="PANTHER" id="PTHR42809:SF1">
    <property type="entry name" value="FLAVODOXIN 1"/>
    <property type="match status" value="1"/>
</dbReference>
<name>A0A1Q2KUM3_9BACL</name>
<dbReference type="AlphaFoldDB" id="A0A1Q2KUM3"/>
<comment type="function">
    <text evidence="2">Low-potential electron donor to a number of redox enzymes.</text>
</comment>
<evidence type="ECO:0000256" key="1">
    <source>
        <dbReference type="ARBA" id="ARBA00001917"/>
    </source>
</evidence>
<keyword evidence="4" id="KW-0813">Transport</keyword>
<sequence length="156" mass="17058">MAKICLIFTSMTGNTEEIADLLEVQLQKHDIEILKKNISREQVKPEELDSCTAILFGTYTYGDGELPFETEDFADDLTAAALHGKAVGLFGSGDRSYDQFCGALDEMAARFQNLGAHVVEPVVKIELDPQPKDEDPCSLLVNALFDAINSVTASSR</sequence>
<dbReference type="Proteomes" id="UP000188184">
    <property type="component" value="Chromosome"/>
</dbReference>